<reference evidence="4" key="1">
    <citation type="submission" date="2020-11" db="EMBL/GenBank/DDBJ databases">
        <authorList>
            <person name="Tran Van P."/>
        </authorList>
    </citation>
    <scope>NUCLEOTIDE SEQUENCE</scope>
</reference>
<protein>
    <recommendedName>
        <fullName evidence="3">K Homology domain-containing protein</fullName>
    </recommendedName>
</protein>
<dbReference type="GO" id="GO:0005634">
    <property type="term" value="C:nucleus"/>
    <property type="evidence" value="ECO:0007669"/>
    <property type="project" value="TreeGrafter"/>
</dbReference>
<dbReference type="GO" id="GO:0006307">
    <property type="term" value="P:DNA alkylation repair"/>
    <property type="evidence" value="ECO:0007669"/>
    <property type="project" value="InterPro"/>
</dbReference>
<dbReference type="InterPro" id="IPR004088">
    <property type="entry name" value="KH_dom_type_1"/>
</dbReference>
<proteinExistence type="predicted"/>
<evidence type="ECO:0000313" key="4">
    <source>
        <dbReference type="EMBL" id="CAD7433927.1"/>
    </source>
</evidence>
<dbReference type="PROSITE" id="PS50084">
    <property type="entry name" value="KH_TYPE_1"/>
    <property type="match status" value="1"/>
</dbReference>
<gene>
    <name evidence="4" type="ORF">TMSB3V08_LOCUS10591</name>
</gene>
<dbReference type="InterPro" id="IPR019510">
    <property type="entry name" value="AKAP7-like_phosphoesterase"/>
</dbReference>
<organism evidence="4">
    <name type="scientific">Timema monikensis</name>
    <dbReference type="NCBI Taxonomy" id="170555"/>
    <lineage>
        <taxon>Eukaryota</taxon>
        <taxon>Metazoa</taxon>
        <taxon>Ecdysozoa</taxon>
        <taxon>Arthropoda</taxon>
        <taxon>Hexapoda</taxon>
        <taxon>Insecta</taxon>
        <taxon>Pterygota</taxon>
        <taxon>Neoptera</taxon>
        <taxon>Polyneoptera</taxon>
        <taxon>Phasmatodea</taxon>
        <taxon>Timematodea</taxon>
        <taxon>Timematoidea</taxon>
        <taxon>Timematidae</taxon>
        <taxon>Timema</taxon>
    </lineage>
</organism>
<dbReference type="SMART" id="SM00322">
    <property type="entry name" value="KH"/>
    <property type="match status" value="1"/>
</dbReference>
<dbReference type="SUPFAM" id="SSF54791">
    <property type="entry name" value="Eukaryotic type KH-domain (KH-domain type I)"/>
    <property type="match status" value="1"/>
</dbReference>
<dbReference type="GO" id="GO:0003723">
    <property type="term" value="F:RNA binding"/>
    <property type="evidence" value="ECO:0007669"/>
    <property type="project" value="UniProtKB-UniRule"/>
</dbReference>
<feature type="compositionally biased region" description="Polar residues" evidence="2">
    <location>
        <begin position="584"/>
        <end position="603"/>
    </location>
</feature>
<evidence type="ECO:0000256" key="2">
    <source>
        <dbReference type="SAM" id="MobiDB-lite"/>
    </source>
</evidence>
<dbReference type="Pfam" id="PF10469">
    <property type="entry name" value="AKAP7_NLS"/>
    <property type="match status" value="1"/>
</dbReference>
<dbReference type="AlphaFoldDB" id="A0A7R9EH75"/>
<sequence length="603" mass="68973">MDVIKPDLMWLEGCCFRITSSDEPYMRKQENLEELYAEDDEFDNTTCNSEELFDDFEVETTEAGRFRTSFHVPRVYFPYVIGQKGNTRRRLENETKTQIRVPKMGQDGDIIITGTAKKGVCAARRRIDLIVMSARQKQQFTHFISIPMTIEIFTYTSKHKLSDISTLLRYVYQTNKNGRNIGKTTGPDKSPILNLSEYNLSKHEIDVLPKGVSIFPHTQFDNFALVQDVLSYACTLRLEYFFQNKSYTYNLDEAIDPSFNYFKPPSDWDPPLPSEHPLEQSSSLISFSLSPVNIYNTIICLIVHSGSETWTTRKTDRDKLDIFKRRVGSSERVEGGDREQTKKTTVQWVGHVARMLEDAIPSIDMFEQISEIDNEVPLDKEILQEGANTPLSNGSDVNPLLQGTALEVQMVGLEYMNDDPAEVDILYGKKQYTQVKLHVTLMNTLFRTDRGIESDMYNSKDRQKARESFDATNILKMFENYDFGTHIVNEIDLSQRYSSDKRQQYLVKQSQSGIHPIYPGVDHITAGTAPACTCNNMDDKKMIEAATSLFKWLFICLHEVAFDPILDSLLQRNILEVPGIRPGTSESVARNSDPSTTEAIIYH</sequence>
<accession>A0A7R9EH75</accession>
<dbReference type="EMBL" id="OB796918">
    <property type="protein sequence ID" value="CAD7433927.1"/>
    <property type="molecule type" value="Genomic_DNA"/>
</dbReference>
<name>A0A7R9EH75_9NEOP</name>
<dbReference type="GO" id="GO:0006355">
    <property type="term" value="P:regulation of DNA-templated transcription"/>
    <property type="evidence" value="ECO:0007669"/>
    <property type="project" value="TreeGrafter"/>
</dbReference>
<dbReference type="PIRSF" id="PIRSF027019">
    <property type="entry name" value="Euk_LigT"/>
    <property type="match status" value="1"/>
</dbReference>
<feature type="region of interest" description="Disordered" evidence="2">
    <location>
        <begin position="581"/>
        <end position="603"/>
    </location>
</feature>
<evidence type="ECO:0000256" key="1">
    <source>
        <dbReference type="PROSITE-ProRule" id="PRU00117"/>
    </source>
</evidence>
<dbReference type="Gene3D" id="3.90.1140.10">
    <property type="entry name" value="Cyclic phosphodiesterase"/>
    <property type="match status" value="1"/>
</dbReference>
<dbReference type="InterPro" id="IPR004087">
    <property type="entry name" value="KH_dom"/>
</dbReference>
<dbReference type="Pfam" id="PF00013">
    <property type="entry name" value="KH_1"/>
    <property type="match status" value="1"/>
</dbReference>
<dbReference type="InterPro" id="IPR036612">
    <property type="entry name" value="KH_dom_type_1_sf"/>
</dbReference>
<keyword evidence="1" id="KW-0694">RNA-binding</keyword>
<dbReference type="CDD" id="cd22419">
    <property type="entry name" value="KH-I_ASCC1"/>
    <property type="match status" value="1"/>
</dbReference>
<dbReference type="PANTHER" id="PTHR13360">
    <property type="entry name" value="ACTIVATING SIGNAL COINTEGRATOR 1 COMPLEX SUBUNIT 1"/>
    <property type="match status" value="1"/>
</dbReference>
<feature type="domain" description="K Homology" evidence="3">
    <location>
        <begin position="64"/>
        <end position="132"/>
    </location>
</feature>
<evidence type="ECO:0000259" key="3">
    <source>
        <dbReference type="SMART" id="SM00322"/>
    </source>
</evidence>
<dbReference type="InterPro" id="IPR047538">
    <property type="entry name" value="KH-I_ASCC1"/>
</dbReference>
<dbReference type="Gene3D" id="3.30.1370.10">
    <property type="entry name" value="K Homology domain, type 1"/>
    <property type="match status" value="1"/>
</dbReference>
<dbReference type="InterPro" id="IPR009210">
    <property type="entry name" value="ASCC1"/>
</dbReference>
<dbReference type="PANTHER" id="PTHR13360:SF1">
    <property type="entry name" value="ACTIVATING SIGNAL COINTEGRATOR 1 COMPLEX SUBUNIT 1"/>
    <property type="match status" value="1"/>
</dbReference>